<comment type="caution">
    <text evidence="2">The sequence shown here is derived from an EMBL/GenBank/DDBJ whole genome shotgun (WGS) entry which is preliminary data.</text>
</comment>
<dbReference type="EMBL" id="JAKOGI010001234">
    <property type="protein sequence ID" value="KAJ8426821.1"/>
    <property type="molecule type" value="Genomic_DNA"/>
</dbReference>
<evidence type="ECO:0000313" key="3">
    <source>
        <dbReference type="Proteomes" id="UP001153076"/>
    </source>
</evidence>
<reference evidence="2" key="1">
    <citation type="submission" date="2022-04" db="EMBL/GenBank/DDBJ databases">
        <title>Carnegiea gigantea Genome sequencing and assembly v2.</title>
        <authorList>
            <person name="Copetti D."/>
            <person name="Sanderson M.J."/>
            <person name="Burquez A."/>
            <person name="Wojciechowski M.F."/>
        </authorList>
    </citation>
    <scope>NUCLEOTIDE SEQUENCE</scope>
    <source>
        <strain evidence="2">SGP5-SGP5p</strain>
        <tissue evidence="2">Aerial part</tissue>
    </source>
</reference>
<evidence type="ECO:0000256" key="1">
    <source>
        <dbReference type="SAM" id="MobiDB-lite"/>
    </source>
</evidence>
<proteinExistence type="predicted"/>
<name>A0A9Q1GTT7_9CARY</name>
<protein>
    <submittedName>
        <fullName evidence="2">Uncharacterized protein</fullName>
    </submittedName>
</protein>
<dbReference type="Proteomes" id="UP001153076">
    <property type="component" value="Unassembled WGS sequence"/>
</dbReference>
<dbReference type="OrthoDB" id="1672909at2759"/>
<gene>
    <name evidence="2" type="ORF">Cgig2_022602</name>
</gene>
<dbReference type="AlphaFoldDB" id="A0A9Q1GTT7"/>
<organism evidence="2 3">
    <name type="scientific">Carnegiea gigantea</name>
    <dbReference type="NCBI Taxonomy" id="171969"/>
    <lineage>
        <taxon>Eukaryota</taxon>
        <taxon>Viridiplantae</taxon>
        <taxon>Streptophyta</taxon>
        <taxon>Embryophyta</taxon>
        <taxon>Tracheophyta</taxon>
        <taxon>Spermatophyta</taxon>
        <taxon>Magnoliopsida</taxon>
        <taxon>eudicotyledons</taxon>
        <taxon>Gunneridae</taxon>
        <taxon>Pentapetalae</taxon>
        <taxon>Caryophyllales</taxon>
        <taxon>Cactineae</taxon>
        <taxon>Cactaceae</taxon>
        <taxon>Cactoideae</taxon>
        <taxon>Echinocereeae</taxon>
        <taxon>Carnegiea</taxon>
    </lineage>
</organism>
<evidence type="ECO:0000313" key="2">
    <source>
        <dbReference type="EMBL" id="KAJ8426821.1"/>
    </source>
</evidence>
<sequence>MALTNLHLLNSHSAKNYSLSIPKHLNFSHSSGFHCLVSTSTEPIDREDNEQNTQQPPRNKPNVHESNMKFFLQEIVKAKCKQVKHSMCKHCKTSFKNSYRSIHYDSFGAPDGKKADIQRCKELMQDRVLHDIIRVNVIHAKIEVKKADAAIGAKDDAENIVQIARPSFLLIKFCYAEGLKKGEV</sequence>
<feature type="region of interest" description="Disordered" evidence="1">
    <location>
        <begin position="44"/>
        <end position="64"/>
    </location>
</feature>
<accession>A0A9Q1GTT7</accession>
<keyword evidence="3" id="KW-1185">Reference proteome</keyword>